<dbReference type="Proteomes" id="UP000604825">
    <property type="component" value="Unassembled WGS sequence"/>
</dbReference>
<sequence length="111" mass="12168">MSCLAVHGNSDTLLICNGYKDNGYVSLTLMARSMGLNTIIMLEQEEELDIVVDASCRLGVRPVVDMRAKLRTKHIDDFGSMSGEKGKFGLNATQILSVVTKLKAIAMLDYL</sequence>
<dbReference type="SUPFAM" id="SSF51419">
    <property type="entry name" value="PLP-binding barrel"/>
    <property type="match status" value="1"/>
</dbReference>
<dbReference type="AlphaFoldDB" id="A0A811R6N4"/>
<accession>A0A811R6N4</accession>
<keyword evidence="2 3" id="KW-0663">Pyridoxal phosphate</keyword>
<evidence type="ECO:0000313" key="5">
    <source>
        <dbReference type="Proteomes" id="UP000604825"/>
    </source>
</evidence>
<dbReference type="OrthoDB" id="1744355at2759"/>
<dbReference type="PANTHER" id="PTHR43295:SF1">
    <property type="entry name" value="ARGININE DECARBOXYLASE 1, CHLOROPLASTIC-RELATED"/>
    <property type="match status" value="1"/>
</dbReference>
<keyword evidence="3" id="KW-0745">Spermidine biosynthesis</keyword>
<comment type="catalytic activity">
    <reaction evidence="3">
        <text>L-arginine + H(+) = agmatine + CO2</text>
        <dbReference type="Rhea" id="RHEA:17641"/>
        <dbReference type="ChEBI" id="CHEBI:15378"/>
        <dbReference type="ChEBI" id="CHEBI:16526"/>
        <dbReference type="ChEBI" id="CHEBI:32682"/>
        <dbReference type="ChEBI" id="CHEBI:58145"/>
        <dbReference type="EC" id="4.1.1.19"/>
    </reaction>
</comment>
<dbReference type="Gene3D" id="3.20.20.10">
    <property type="entry name" value="Alanine racemase"/>
    <property type="match status" value="1"/>
</dbReference>
<evidence type="ECO:0000256" key="2">
    <source>
        <dbReference type="ARBA" id="ARBA00022898"/>
    </source>
</evidence>
<comment type="pathway">
    <text evidence="3">Amine and polyamine biosynthesis; agmatine biosynthesis; agmatine from L-arginine: step 1/1.</text>
</comment>
<comment type="similarity">
    <text evidence="3">Belongs to the Orn/Lys/Arg decarboxylase class-II family. SpeA subfamily.</text>
</comment>
<dbReference type="InterPro" id="IPR029066">
    <property type="entry name" value="PLP-binding_barrel"/>
</dbReference>
<evidence type="ECO:0000256" key="3">
    <source>
        <dbReference type="RuleBase" id="RU003740"/>
    </source>
</evidence>
<reference evidence="4" key="1">
    <citation type="submission" date="2020-10" db="EMBL/GenBank/DDBJ databases">
        <authorList>
            <person name="Han B."/>
            <person name="Lu T."/>
            <person name="Zhao Q."/>
            <person name="Huang X."/>
            <person name="Zhao Y."/>
        </authorList>
    </citation>
    <scope>NUCLEOTIDE SEQUENCE</scope>
</reference>
<organism evidence="4 5">
    <name type="scientific">Miscanthus lutarioriparius</name>
    <dbReference type="NCBI Taxonomy" id="422564"/>
    <lineage>
        <taxon>Eukaryota</taxon>
        <taxon>Viridiplantae</taxon>
        <taxon>Streptophyta</taxon>
        <taxon>Embryophyta</taxon>
        <taxon>Tracheophyta</taxon>
        <taxon>Spermatophyta</taxon>
        <taxon>Magnoliopsida</taxon>
        <taxon>Liliopsida</taxon>
        <taxon>Poales</taxon>
        <taxon>Poaceae</taxon>
        <taxon>PACMAD clade</taxon>
        <taxon>Panicoideae</taxon>
        <taxon>Andropogonodae</taxon>
        <taxon>Andropogoneae</taxon>
        <taxon>Saccharinae</taxon>
        <taxon>Miscanthus</taxon>
    </lineage>
</organism>
<dbReference type="EC" id="4.1.1.19" evidence="3"/>
<dbReference type="UniPathway" id="UPA00186">
    <property type="reaction ID" value="UER00284"/>
</dbReference>
<dbReference type="GO" id="GO:0008295">
    <property type="term" value="P:spermidine biosynthetic process"/>
    <property type="evidence" value="ECO:0007669"/>
    <property type="project" value="UniProtKB-KW"/>
</dbReference>
<evidence type="ECO:0000256" key="1">
    <source>
        <dbReference type="ARBA" id="ARBA00001933"/>
    </source>
</evidence>
<dbReference type="GO" id="GO:0008792">
    <property type="term" value="F:arginine decarboxylase activity"/>
    <property type="evidence" value="ECO:0007669"/>
    <property type="project" value="UniProtKB-EC"/>
</dbReference>
<comment type="cofactor">
    <cofactor evidence="3">
        <name>Mg(2+)</name>
        <dbReference type="ChEBI" id="CHEBI:18420"/>
    </cofactor>
</comment>
<comment type="caution">
    <text evidence="4">The sequence shown here is derived from an EMBL/GenBank/DDBJ whole genome shotgun (WGS) entry which is preliminary data.</text>
</comment>
<keyword evidence="3" id="KW-0460">Magnesium</keyword>
<comment type="cofactor">
    <cofactor evidence="1 3">
        <name>pyridoxal 5'-phosphate</name>
        <dbReference type="ChEBI" id="CHEBI:597326"/>
    </cofactor>
</comment>
<name>A0A811R6N4_9POAL</name>
<dbReference type="PRINTS" id="PR01180">
    <property type="entry name" value="ARGDCRBXLASE"/>
</dbReference>
<evidence type="ECO:0000313" key="4">
    <source>
        <dbReference type="EMBL" id="CAD6265678.1"/>
    </source>
</evidence>
<dbReference type="GO" id="GO:0006527">
    <property type="term" value="P:L-arginine catabolic process"/>
    <property type="evidence" value="ECO:0007669"/>
    <property type="project" value="InterPro"/>
</dbReference>
<protein>
    <recommendedName>
        <fullName evidence="3">Arginine decarboxylase</fullName>
        <ecNumber evidence="3">4.1.1.19</ecNumber>
    </recommendedName>
</protein>
<dbReference type="EMBL" id="CAJGYO010000013">
    <property type="protein sequence ID" value="CAD6265678.1"/>
    <property type="molecule type" value="Genomic_DNA"/>
</dbReference>
<keyword evidence="3" id="KW-0456">Lyase</keyword>
<dbReference type="PANTHER" id="PTHR43295">
    <property type="entry name" value="ARGININE DECARBOXYLASE"/>
    <property type="match status" value="1"/>
</dbReference>
<keyword evidence="3" id="KW-0210">Decarboxylase</keyword>
<proteinExistence type="inferred from homology"/>
<gene>
    <name evidence="4" type="ORF">NCGR_LOCUS48983</name>
</gene>
<dbReference type="InterPro" id="IPR002985">
    <property type="entry name" value="Arg_decrbxlase"/>
</dbReference>
<keyword evidence="5" id="KW-1185">Reference proteome</keyword>